<feature type="compositionally biased region" description="Polar residues" evidence="1">
    <location>
        <begin position="123"/>
        <end position="132"/>
    </location>
</feature>
<dbReference type="PANTHER" id="PTHR13464">
    <property type="entry name" value="TRANSCRIPTIONAL REGULATOR PROTEIN HCNGP"/>
    <property type="match status" value="1"/>
</dbReference>
<accession>A0A0N5ASS3</accession>
<dbReference type="STRING" id="451379.A0A0N5ASS3"/>
<organism evidence="2 3">
    <name type="scientific">Syphacia muris</name>
    <dbReference type="NCBI Taxonomy" id="451379"/>
    <lineage>
        <taxon>Eukaryota</taxon>
        <taxon>Metazoa</taxon>
        <taxon>Ecdysozoa</taxon>
        <taxon>Nematoda</taxon>
        <taxon>Chromadorea</taxon>
        <taxon>Rhabditida</taxon>
        <taxon>Spirurina</taxon>
        <taxon>Oxyuridomorpha</taxon>
        <taxon>Oxyuroidea</taxon>
        <taxon>Oxyuridae</taxon>
        <taxon>Syphacia</taxon>
    </lineage>
</organism>
<dbReference type="Pfam" id="PF07818">
    <property type="entry name" value="HCNGP"/>
    <property type="match status" value="1"/>
</dbReference>
<keyword evidence="2" id="KW-1185">Reference proteome</keyword>
<feature type="compositionally biased region" description="Polar residues" evidence="1">
    <location>
        <begin position="85"/>
        <end position="97"/>
    </location>
</feature>
<evidence type="ECO:0000256" key="1">
    <source>
        <dbReference type="SAM" id="MobiDB-lite"/>
    </source>
</evidence>
<evidence type="ECO:0000313" key="3">
    <source>
        <dbReference type="WBParaSite" id="SMUV_0000785401-mRNA-1"/>
    </source>
</evidence>
<sequence length="364" mass="40970">MSRRLVAYGSDDESPDRRKPRDESHENVEYDNEQQTTASESTENNKSGGRKIRKNSERWTASSGEESADDEESESSSVSEKLNDDQSSVFKETVTGNNDKKVDNLKVSRIPGKGSEVSESHLLPTQSQSSLVSYGAGDDEEDDQFARADKQAIEMIQEKQDRDDRSRSSTVIREPKPPRGHEDSRSPDEIAVDNILDEGVRELAHVYAHTTENSIAGSTPHSFDGVESPLPTEAEEEVVLPPTPPGRCSPKLEQRFEAYFKRKSAGVDLNLMIKKRRDFKNPSMYEQLIEKFHVDELGSNFNPRVFDPHEFSDDCFYDNIGTMQKELMEKHNAAIEKKIAASKAEAGKIGETKRKSRFDGVKKH</sequence>
<protein>
    <submittedName>
        <fullName evidence="3">SAP30-binding protein</fullName>
    </submittedName>
</protein>
<feature type="compositionally biased region" description="Basic and acidic residues" evidence="1">
    <location>
        <begin position="144"/>
        <end position="188"/>
    </location>
</feature>
<reference evidence="3" key="1">
    <citation type="submission" date="2017-02" db="UniProtKB">
        <authorList>
            <consortium name="WormBaseParasite"/>
        </authorList>
    </citation>
    <scope>IDENTIFICATION</scope>
</reference>
<evidence type="ECO:0000313" key="2">
    <source>
        <dbReference type="Proteomes" id="UP000046393"/>
    </source>
</evidence>
<feature type="compositionally biased region" description="Polar residues" evidence="1">
    <location>
        <begin position="33"/>
        <end position="47"/>
    </location>
</feature>
<dbReference type="Proteomes" id="UP000046393">
    <property type="component" value="Unplaced"/>
</dbReference>
<dbReference type="AlphaFoldDB" id="A0A0N5ASS3"/>
<dbReference type="InterPro" id="IPR012479">
    <property type="entry name" value="SAP30BP"/>
</dbReference>
<dbReference type="PANTHER" id="PTHR13464:SF0">
    <property type="entry name" value="SAP30-BINDING PROTEIN"/>
    <property type="match status" value="1"/>
</dbReference>
<feature type="region of interest" description="Disordered" evidence="1">
    <location>
        <begin position="343"/>
        <end position="364"/>
    </location>
</feature>
<feature type="region of interest" description="Disordered" evidence="1">
    <location>
        <begin position="1"/>
        <end position="188"/>
    </location>
</feature>
<feature type="compositionally biased region" description="Basic and acidic residues" evidence="1">
    <location>
        <begin position="15"/>
        <end position="28"/>
    </location>
</feature>
<dbReference type="GO" id="GO:0006355">
    <property type="term" value="P:regulation of DNA-templated transcription"/>
    <property type="evidence" value="ECO:0007669"/>
    <property type="project" value="InterPro"/>
</dbReference>
<dbReference type="WBParaSite" id="SMUV_0000785401-mRNA-1">
    <property type="protein sequence ID" value="SMUV_0000785401-mRNA-1"/>
    <property type="gene ID" value="SMUV_0000785401"/>
</dbReference>
<proteinExistence type="predicted"/>
<dbReference type="GO" id="GO:0005634">
    <property type="term" value="C:nucleus"/>
    <property type="evidence" value="ECO:0007669"/>
    <property type="project" value="TreeGrafter"/>
</dbReference>
<name>A0A0N5ASS3_9BILA</name>